<evidence type="ECO:0000256" key="2">
    <source>
        <dbReference type="ARBA" id="ARBA00022576"/>
    </source>
</evidence>
<organism evidence="5 6">
    <name type="scientific">Streptococcus dentapri</name>
    <dbReference type="NCBI Taxonomy" id="573564"/>
    <lineage>
        <taxon>Bacteria</taxon>
        <taxon>Bacillati</taxon>
        <taxon>Bacillota</taxon>
        <taxon>Bacilli</taxon>
        <taxon>Lactobacillales</taxon>
        <taxon>Streptococcaceae</taxon>
        <taxon>Streptococcus</taxon>
    </lineage>
</organism>
<evidence type="ECO:0000313" key="5">
    <source>
        <dbReference type="EMBL" id="MFC3932821.1"/>
    </source>
</evidence>
<dbReference type="PANTHER" id="PTHR42832">
    <property type="entry name" value="AMINO ACID AMINOTRANSFERASE"/>
    <property type="match status" value="1"/>
</dbReference>
<dbReference type="Proteomes" id="UP001595901">
    <property type="component" value="Unassembled WGS sequence"/>
</dbReference>
<dbReference type="InterPro" id="IPR015424">
    <property type="entry name" value="PyrdxlP-dep_Trfase"/>
</dbReference>
<comment type="cofactor">
    <cofactor evidence="1">
        <name>pyridoxal 5'-phosphate</name>
        <dbReference type="ChEBI" id="CHEBI:597326"/>
    </cofactor>
</comment>
<keyword evidence="6" id="KW-1185">Reference proteome</keyword>
<dbReference type="InterPro" id="IPR015421">
    <property type="entry name" value="PyrdxlP-dep_Trfase_major"/>
</dbReference>
<dbReference type="InterPro" id="IPR050881">
    <property type="entry name" value="LL-DAP_aminotransferase"/>
</dbReference>
<dbReference type="InterPro" id="IPR015422">
    <property type="entry name" value="PyrdxlP-dep_Trfase_small"/>
</dbReference>
<dbReference type="PANTHER" id="PTHR42832:SF3">
    <property type="entry name" value="L-GLUTAMINE--4-(METHYLSULFANYL)-2-OXOBUTANOATE AMINOTRANSFERASE"/>
    <property type="match status" value="1"/>
</dbReference>
<dbReference type="GO" id="GO:0008483">
    <property type="term" value="F:transaminase activity"/>
    <property type="evidence" value="ECO:0007669"/>
    <property type="project" value="UniProtKB-KW"/>
</dbReference>
<dbReference type="EMBL" id="JBHSAC010000074">
    <property type="protein sequence ID" value="MFC3932821.1"/>
    <property type="molecule type" value="Genomic_DNA"/>
</dbReference>
<dbReference type="Gene3D" id="3.90.1150.10">
    <property type="entry name" value="Aspartate Aminotransferase, domain 1"/>
    <property type="match status" value="1"/>
</dbReference>
<comment type="caution">
    <text evidence="5">The sequence shown here is derived from an EMBL/GenBank/DDBJ whole genome shotgun (WGS) entry which is preliminary data.</text>
</comment>
<evidence type="ECO:0000259" key="4">
    <source>
        <dbReference type="Pfam" id="PF00155"/>
    </source>
</evidence>
<name>A0ABV8D2Z7_9STRE</name>
<proteinExistence type="predicted"/>
<gene>
    <name evidence="5" type="ORF">ACFOSE_08665</name>
</gene>
<feature type="domain" description="Aminotransferase class I/classII large" evidence="4">
    <location>
        <begin position="33"/>
        <end position="382"/>
    </location>
</feature>
<protein>
    <submittedName>
        <fullName evidence="5">Aminotransferase class I/II-fold pyridoxal phosphate-dependent enzyme</fullName>
    </submittedName>
</protein>
<evidence type="ECO:0000256" key="3">
    <source>
        <dbReference type="ARBA" id="ARBA00022679"/>
    </source>
</evidence>
<sequence length="388" mass="43023">MKIEGSKRVQARSSHFAAKQQERIKAIQASGRSIINLGRGNPDQATFPEIVTALQKASSSPLNHGYPPYGGKQALKETIIHFYREEYNVDLDLEEVTIFSGSLAALTALPMVLVNPEDTVLTPDPAFFGYDAGIKMAGAANYPLPLKAENGYLPDYAAIPQRKLKEAKLLFLNYPNNPTGAGANLQFFKDTVAFAKEHQIVVAHDFAYSDISFTDKAPSFLQVPGAKEVGVEIYTLSKAFNMAGWRLAFAVGNRQVIRLLRDYIRASVGGTFGAIQDAAIYGLLNSTDQRKELQDLYHHRKNKVYKLLTRAGLEVLDAQGTFFLWIKLPQDDLDDKDFVERLLEDKQVALIPGSVFGKYGKGYVRLSLVSDINDLAEGAKRIVEFIKE</sequence>
<reference evidence="6" key="1">
    <citation type="journal article" date="2019" name="Int. J. Syst. Evol. Microbiol.">
        <title>The Global Catalogue of Microorganisms (GCM) 10K type strain sequencing project: providing services to taxonomists for standard genome sequencing and annotation.</title>
        <authorList>
            <consortium name="The Broad Institute Genomics Platform"/>
            <consortium name="The Broad Institute Genome Sequencing Center for Infectious Disease"/>
            <person name="Wu L."/>
            <person name="Ma J."/>
        </authorList>
    </citation>
    <scope>NUCLEOTIDE SEQUENCE [LARGE SCALE GENOMIC DNA]</scope>
    <source>
        <strain evidence="6">CCUG 58728</strain>
    </source>
</reference>
<keyword evidence="3" id="KW-0808">Transferase</keyword>
<dbReference type="InterPro" id="IPR004839">
    <property type="entry name" value="Aminotransferase_I/II_large"/>
</dbReference>
<accession>A0ABV8D2Z7</accession>
<dbReference type="Gene3D" id="3.40.640.10">
    <property type="entry name" value="Type I PLP-dependent aspartate aminotransferase-like (Major domain)"/>
    <property type="match status" value="1"/>
</dbReference>
<dbReference type="RefSeq" id="WP_380432498.1">
    <property type="nucleotide sequence ID" value="NZ_JBHSAC010000074.1"/>
</dbReference>
<dbReference type="SUPFAM" id="SSF53383">
    <property type="entry name" value="PLP-dependent transferases"/>
    <property type="match status" value="1"/>
</dbReference>
<dbReference type="Pfam" id="PF00155">
    <property type="entry name" value="Aminotran_1_2"/>
    <property type="match status" value="1"/>
</dbReference>
<keyword evidence="2 5" id="KW-0032">Aminotransferase</keyword>
<evidence type="ECO:0000256" key="1">
    <source>
        <dbReference type="ARBA" id="ARBA00001933"/>
    </source>
</evidence>
<evidence type="ECO:0000313" key="6">
    <source>
        <dbReference type="Proteomes" id="UP001595901"/>
    </source>
</evidence>
<dbReference type="CDD" id="cd00609">
    <property type="entry name" value="AAT_like"/>
    <property type="match status" value="1"/>
</dbReference>